<evidence type="ECO:0000313" key="1">
    <source>
        <dbReference type="EMBL" id="KAB0668955.1"/>
    </source>
</evidence>
<keyword evidence="2" id="KW-1185">Reference proteome</keyword>
<protein>
    <recommendedName>
        <fullName evidence="3">dATP/dGTP diphosphohydrolase N-terminal domain-containing protein</fullName>
    </recommendedName>
</protein>
<organism evidence="1 2">
    <name type="scientific">Oryzomonas sagensis</name>
    <dbReference type="NCBI Taxonomy" id="2603857"/>
    <lineage>
        <taxon>Bacteria</taxon>
        <taxon>Pseudomonadati</taxon>
        <taxon>Thermodesulfobacteriota</taxon>
        <taxon>Desulfuromonadia</taxon>
        <taxon>Geobacterales</taxon>
        <taxon>Geobacteraceae</taxon>
        <taxon>Oryzomonas</taxon>
    </lineage>
</organism>
<comment type="caution">
    <text evidence="1">The sequence shown here is derived from an EMBL/GenBank/DDBJ whole genome shotgun (WGS) entry which is preliminary data.</text>
</comment>
<sequence length="116" mass="13562">MREFSTGATRDGDDDKIDFEGFLSPAVLERYAAYMNQHRTQADGNLRESDNWQKGIPLNAYIKSGWRHFFDWWRDHRRGVCNEEALCALIFNAMGYLHETLKAKKTVGYLKKEITK</sequence>
<evidence type="ECO:0000313" key="2">
    <source>
        <dbReference type="Proteomes" id="UP000798046"/>
    </source>
</evidence>
<accession>A0ABQ6TL34</accession>
<gene>
    <name evidence="1" type="ORF">F6V30_14045</name>
</gene>
<evidence type="ECO:0008006" key="3">
    <source>
        <dbReference type="Google" id="ProtNLM"/>
    </source>
</evidence>
<dbReference type="RefSeq" id="WP_151157591.1">
    <property type="nucleotide sequence ID" value="NZ_VZRA01000004.1"/>
</dbReference>
<dbReference type="EMBL" id="VZRA01000004">
    <property type="protein sequence ID" value="KAB0668955.1"/>
    <property type="molecule type" value="Genomic_DNA"/>
</dbReference>
<dbReference type="Proteomes" id="UP000798046">
    <property type="component" value="Unassembled WGS sequence"/>
</dbReference>
<name>A0ABQ6TL34_9BACT</name>
<proteinExistence type="predicted"/>
<reference evidence="1 2" key="1">
    <citation type="journal article" date="2020" name="Microorganisms">
        <title>Description of Three Novel Members in the Family Geobacteraceae, Oryzomonas japonicum gen. nov., sp. nov., Oryzomonas sagensis sp. nov., and Oryzomonas ruber sp. nov.</title>
        <authorList>
            <person name="Xu Z."/>
            <person name="Masuda Y."/>
            <person name="Hayakawa C."/>
            <person name="Ushijima N."/>
            <person name="Kawano K."/>
            <person name="Shiratori Y."/>
            <person name="Senoo K."/>
            <person name="Itoh H."/>
        </authorList>
    </citation>
    <scope>NUCLEOTIDE SEQUENCE [LARGE SCALE GENOMIC DNA]</scope>
    <source>
        <strain evidence="1 2">Red100</strain>
    </source>
</reference>